<feature type="region of interest" description="Disordered" evidence="1">
    <location>
        <begin position="152"/>
        <end position="177"/>
    </location>
</feature>
<gene>
    <name evidence="2" type="ORF">GCM10022236_46660</name>
</gene>
<dbReference type="PIRSF" id="PIRSF021513">
    <property type="entry name" value="GrhN_RubW_prd"/>
    <property type="match status" value="1"/>
</dbReference>
<dbReference type="Proteomes" id="UP001501490">
    <property type="component" value="Unassembled WGS sequence"/>
</dbReference>
<organism evidence="2 3">
    <name type="scientific">Microlunatus ginsengisoli</name>
    <dbReference type="NCBI Taxonomy" id="363863"/>
    <lineage>
        <taxon>Bacteria</taxon>
        <taxon>Bacillati</taxon>
        <taxon>Actinomycetota</taxon>
        <taxon>Actinomycetes</taxon>
        <taxon>Propionibacteriales</taxon>
        <taxon>Propionibacteriaceae</taxon>
        <taxon>Microlunatus</taxon>
    </lineage>
</organism>
<dbReference type="InterPro" id="IPR012349">
    <property type="entry name" value="Split_barrel_FMN-bd"/>
</dbReference>
<name>A0ABP7ARB9_9ACTN</name>
<sequence>MTTAISRRIPPQRLINALNPLVRVALESPLHAALDNALLVLHVYGRKTNRRFDIPIGYAAVQHRLITVTQHTWRVNLRGGADIDVTYRGHRHRMRADLDEDPTTVAADLRTIIDLLGAKAAERRLGLILHGRTPGLAELEDAVRAYHLSTVTLTPPTTDREPTHRTGTARKHDPAGR</sequence>
<evidence type="ECO:0000313" key="2">
    <source>
        <dbReference type="EMBL" id="GAA3638881.1"/>
    </source>
</evidence>
<comment type="caution">
    <text evidence="2">The sequence shown here is derived from an EMBL/GenBank/DDBJ whole genome shotgun (WGS) entry which is preliminary data.</text>
</comment>
<dbReference type="RefSeq" id="WP_344809128.1">
    <property type="nucleotide sequence ID" value="NZ_BAABAB010000049.1"/>
</dbReference>
<feature type="compositionally biased region" description="Basic and acidic residues" evidence="1">
    <location>
        <begin position="158"/>
        <end position="177"/>
    </location>
</feature>
<evidence type="ECO:0000313" key="3">
    <source>
        <dbReference type="Proteomes" id="UP001501490"/>
    </source>
</evidence>
<evidence type="ECO:0008006" key="4">
    <source>
        <dbReference type="Google" id="ProtNLM"/>
    </source>
</evidence>
<evidence type="ECO:0000256" key="1">
    <source>
        <dbReference type="SAM" id="MobiDB-lite"/>
    </source>
</evidence>
<proteinExistence type="predicted"/>
<reference evidence="3" key="1">
    <citation type="journal article" date="2019" name="Int. J. Syst. Evol. Microbiol.">
        <title>The Global Catalogue of Microorganisms (GCM) 10K type strain sequencing project: providing services to taxonomists for standard genome sequencing and annotation.</title>
        <authorList>
            <consortium name="The Broad Institute Genomics Platform"/>
            <consortium name="The Broad Institute Genome Sequencing Center for Infectious Disease"/>
            <person name="Wu L."/>
            <person name="Ma J."/>
        </authorList>
    </citation>
    <scope>NUCLEOTIDE SEQUENCE [LARGE SCALE GENOMIC DNA]</scope>
    <source>
        <strain evidence="3">JCM 16929</strain>
    </source>
</reference>
<protein>
    <recommendedName>
        <fullName evidence="4">DUF385 domain-containing protein</fullName>
    </recommendedName>
</protein>
<dbReference type="EMBL" id="BAABAB010000049">
    <property type="protein sequence ID" value="GAA3638881.1"/>
    <property type="molecule type" value="Genomic_DNA"/>
</dbReference>
<dbReference type="Gene3D" id="2.30.110.10">
    <property type="entry name" value="Electron Transport, Fmn-binding Protein, Chain A"/>
    <property type="match status" value="1"/>
</dbReference>
<accession>A0ABP7ARB9</accession>
<keyword evidence="3" id="KW-1185">Reference proteome</keyword>
<dbReference type="InterPro" id="IPR016791">
    <property type="entry name" value="Polyketide_synth_GrhN/RubW_prd"/>
</dbReference>